<reference evidence="3 4" key="1">
    <citation type="journal article" date="2021" name="Sci. Rep.">
        <title>Genome analysis of a halophilic bacterium Halomonas malpeensis YU-PRIM-29(T) reveals its exopolysaccharide and pigment producing capabilities.</title>
        <authorList>
            <person name="Athmika"/>
            <person name="Ghate S.D."/>
            <person name="Arun A.B."/>
            <person name="Rao S.S."/>
            <person name="Kumar S.T.A."/>
            <person name="Kandiyil M.K."/>
            <person name="Saptami K."/>
            <person name="Rekha P.D."/>
        </authorList>
    </citation>
    <scope>NUCLEOTIDE SEQUENCE [LARGE SCALE GENOMIC DNA]</scope>
    <source>
        <strain evidence="4">prim 29</strain>
    </source>
</reference>
<evidence type="ECO:0000259" key="2">
    <source>
        <dbReference type="Pfam" id="PF00266"/>
    </source>
</evidence>
<keyword evidence="1" id="KW-0663">Pyridoxal phosphate</keyword>
<dbReference type="PANTHER" id="PTHR43686">
    <property type="entry name" value="SULFURTRANSFERASE-RELATED"/>
    <property type="match status" value="1"/>
</dbReference>
<comment type="caution">
    <text evidence="3">The sequence shown here is derived from an EMBL/GenBank/DDBJ whole genome shotgun (WGS) entry which is preliminary data.</text>
</comment>
<protein>
    <submittedName>
        <fullName evidence="3">Aminotransferase class V-fold PLP-dependent enzyme</fullName>
    </submittedName>
</protein>
<dbReference type="InterPro" id="IPR015424">
    <property type="entry name" value="PyrdxlP-dep_Trfase"/>
</dbReference>
<gene>
    <name evidence="3" type="ORF">GEV37_01210</name>
</gene>
<dbReference type="PANTHER" id="PTHR43686:SF1">
    <property type="entry name" value="AMINOTRAN_5 DOMAIN-CONTAINING PROTEIN"/>
    <property type="match status" value="1"/>
</dbReference>
<feature type="domain" description="Aminotransferase class V" evidence="2">
    <location>
        <begin position="19"/>
        <end position="380"/>
    </location>
</feature>
<keyword evidence="4" id="KW-1185">Reference proteome</keyword>
<dbReference type="InterPro" id="IPR000192">
    <property type="entry name" value="Aminotrans_V_dom"/>
</dbReference>
<dbReference type="GO" id="GO:0008483">
    <property type="term" value="F:transaminase activity"/>
    <property type="evidence" value="ECO:0007669"/>
    <property type="project" value="UniProtKB-KW"/>
</dbReference>
<name>A0ABS8DN63_9GAMM</name>
<organism evidence="3 4">
    <name type="scientific">Vreelandella malpeensis</name>
    <dbReference type="NCBI Taxonomy" id="1172368"/>
    <lineage>
        <taxon>Bacteria</taxon>
        <taxon>Pseudomonadati</taxon>
        <taxon>Pseudomonadota</taxon>
        <taxon>Gammaproteobacteria</taxon>
        <taxon>Oceanospirillales</taxon>
        <taxon>Halomonadaceae</taxon>
        <taxon>Vreelandella</taxon>
    </lineage>
</organism>
<evidence type="ECO:0000256" key="1">
    <source>
        <dbReference type="ARBA" id="ARBA00022898"/>
    </source>
</evidence>
<dbReference type="SUPFAM" id="SSF53383">
    <property type="entry name" value="PLP-dependent transferases"/>
    <property type="match status" value="1"/>
</dbReference>
<evidence type="ECO:0000313" key="4">
    <source>
        <dbReference type="Proteomes" id="UP001319882"/>
    </source>
</evidence>
<dbReference type="Gene3D" id="3.40.640.10">
    <property type="entry name" value="Type I PLP-dependent aspartate aminotransferase-like (Major domain)"/>
    <property type="match status" value="1"/>
</dbReference>
<dbReference type="Proteomes" id="UP001319882">
    <property type="component" value="Unassembled WGS sequence"/>
</dbReference>
<dbReference type="InterPro" id="IPR015421">
    <property type="entry name" value="PyrdxlP-dep_Trfase_major"/>
</dbReference>
<proteinExistence type="predicted"/>
<dbReference type="InterPro" id="IPR015422">
    <property type="entry name" value="PyrdxlP-dep_Trfase_small"/>
</dbReference>
<dbReference type="EMBL" id="WHVL01000001">
    <property type="protein sequence ID" value="MCB8887748.1"/>
    <property type="molecule type" value="Genomic_DNA"/>
</dbReference>
<evidence type="ECO:0000313" key="3">
    <source>
        <dbReference type="EMBL" id="MCB8887748.1"/>
    </source>
</evidence>
<sequence>MIGEGEPFQGPFGARALLYADYTASGRALGIVEEAMRTQVLPHYANTHTETSYTGRTTTRLREDARRQVARAVNANDDYAVIFAGSGATAAIDRCWKMLGLTQGEADAGEDAPVIFLGPFEHHSNDLVWRECAAEIRRIPLNAAGLIDLDVLEDELARHQGRRLIGAFSAASNVTGVKSDVRAIARLMHRFGGIALLDYAASGPYVAIDMAGTGNDDHLDAIFVSPHKFVGGPGSSGVLVMRRALCVNAVPSVAGGGTVSYVTATNHRYVTDVQRREEGGTPDILGNIRAGFAFRIKSLLGEEVIETREAELAARALERWSALDNLTLLGPRDAPRLAIFSFNLRAGRREIHHNLVVAMLNDLFGIQARGGCSCAGPYGHALLDIDDDTAVEHERLVQNGRSLYRPGWVRLGFHFFFSNEAANYVISAVEFIARHAASLMKLYSVDDRTGTWSVRTPFDQAQSIEPALDSLDALLYSPGLRAAPRKETLEDPFVAAEALVERAREASPPADPGGADVPLRWFWWPHEADEAAQSQREMMP</sequence>
<keyword evidence="3" id="KW-0808">Transferase</keyword>
<dbReference type="Gene3D" id="3.90.1150.10">
    <property type="entry name" value="Aspartate Aminotransferase, domain 1"/>
    <property type="match status" value="1"/>
</dbReference>
<dbReference type="Pfam" id="PF00266">
    <property type="entry name" value="Aminotran_5"/>
    <property type="match status" value="1"/>
</dbReference>
<accession>A0ABS8DN63</accession>
<keyword evidence="3" id="KW-0032">Aminotransferase</keyword>